<evidence type="ECO:0000259" key="2">
    <source>
        <dbReference type="Pfam" id="PF13471"/>
    </source>
</evidence>
<proteinExistence type="predicted"/>
<dbReference type="InterPro" id="IPR032708">
    <property type="entry name" value="McjB_C"/>
</dbReference>
<feature type="domain" description="Microcin J25-processing protein McjB C-terminal" evidence="2">
    <location>
        <begin position="19"/>
        <end position="131"/>
    </location>
</feature>
<dbReference type="EMBL" id="BSNN01000002">
    <property type="protein sequence ID" value="GLQ34144.1"/>
    <property type="molecule type" value="Genomic_DNA"/>
</dbReference>
<keyword evidence="1" id="KW-1133">Transmembrane helix</keyword>
<dbReference type="RefSeq" id="WP_284375744.1">
    <property type="nucleotide sequence ID" value="NZ_BSNN01000002.1"/>
</dbReference>
<keyword evidence="1" id="KW-0812">Transmembrane</keyword>
<keyword evidence="4" id="KW-1185">Reference proteome</keyword>
<organism evidence="3 4">
    <name type="scientific">Amylibacter marinus</name>
    <dbReference type="NCBI Taxonomy" id="1475483"/>
    <lineage>
        <taxon>Bacteria</taxon>
        <taxon>Pseudomonadati</taxon>
        <taxon>Pseudomonadota</taxon>
        <taxon>Alphaproteobacteria</taxon>
        <taxon>Rhodobacterales</taxon>
        <taxon>Paracoccaceae</taxon>
        <taxon>Amylibacter</taxon>
    </lineage>
</organism>
<keyword evidence="1" id="KW-0472">Membrane</keyword>
<comment type="caution">
    <text evidence="3">The sequence shown here is derived from an EMBL/GenBank/DDBJ whole genome shotgun (WGS) entry which is preliminary data.</text>
</comment>
<name>A0ABQ5VSL6_9RHOB</name>
<accession>A0ABQ5VSL6</accession>
<dbReference type="Pfam" id="PF13471">
    <property type="entry name" value="Transglut_core3"/>
    <property type="match status" value="1"/>
</dbReference>
<dbReference type="Proteomes" id="UP001156694">
    <property type="component" value="Unassembled WGS sequence"/>
</dbReference>
<reference evidence="4" key="1">
    <citation type="journal article" date="2019" name="Int. J. Syst. Evol. Microbiol.">
        <title>The Global Catalogue of Microorganisms (GCM) 10K type strain sequencing project: providing services to taxonomists for standard genome sequencing and annotation.</title>
        <authorList>
            <consortium name="The Broad Institute Genomics Platform"/>
            <consortium name="The Broad Institute Genome Sequencing Center for Infectious Disease"/>
            <person name="Wu L."/>
            <person name="Ma J."/>
        </authorList>
    </citation>
    <scope>NUCLEOTIDE SEQUENCE [LARGE SCALE GENOMIC DNA]</scope>
    <source>
        <strain evidence="4">NBRC 110140</strain>
    </source>
</reference>
<sequence length="141" mass="16227">MTLARIKMAVVIIQNILLVVLVEFSLRIIGIKRTWKILERCLIKKRISHDDDQELKNSLAGLANAMKRSPFKGKCLARSLVLWWQLKRRGISSTLHIGVQSRKIMRAHAWVQYGDRILNAGPNVHSRYRAMAQFNNPKELG</sequence>
<gene>
    <name evidence="3" type="ORF">GCM10007939_04270</name>
</gene>
<evidence type="ECO:0000256" key="1">
    <source>
        <dbReference type="SAM" id="Phobius"/>
    </source>
</evidence>
<evidence type="ECO:0000313" key="4">
    <source>
        <dbReference type="Proteomes" id="UP001156694"/>
    </source>
</evidence>
<dbReference type="InterPro" id="IPR053521">
    <property type="entry name" value="McjB-like"/>
</dbReference>
<protein>
    <recommendedName>
        <fullName evidence="2">Microcin J25-processing protein McjB C-terminal domain-containing protein</fullName>
    </recommendedName>
</protein>
<dbReference type="NCBIfam" id="NF033537">
    <property type="entry name" value="lasso_biosyn_B2"/>
    <property type="match status" value="1"/>
</dbReference>
<evidence type="ECO:0000313" key="3">
    <source>
        <dbReference type="EMBL" id="GLQ34144.1"/>
    </source>
</evidence>
<feature type="transmembrane region" description="Helical" evidence="1">
    <location>
        <begin position="6"/>
        <end position="26"/>
    </location>
</feature>